<proteinExistence type="predicted"/>
<dbReference type="AlphaFoldDB" id="J9FW94"/>
<accession>J9FW94</accession>
<reference evidence="1" key="1">
    <citation type="journal article" date="2012" name="PLoS ONE">
        <title>Gene sets for utilization of primary and secondary nutrition supplies in the distal gut of endangered iberian lynx.</title>
        <authorList>
            <person name="Alcaide M."/>
            <person name="Messina E."/>
            <person name="Richter M."/>
            <person name="Bargiela R."/>
            <person name="Peplies J."/>
            <person name="Huws S.A."/>
            <person name="Newbold C.J."/>
            <person name="Golyshin P.N."/>
            <person name="Simon M.A."/>
            <person name="Lopez G."/>
            <person name="Yakimov M.M."/>
            <person name="Ferrer M."/>
        </authorList>
    </citation>
    <scope>NUCLEOTIDE SEQUENCE</scope>
</reference>
<protein>
    <submittedName>
        <fullName evidence="1">Uncharacterized protein</fullName>
    </submittedName>
</protein>
<comment type="caution">
    <text evidence="1">The sequence shown here is derived from an EMBL/GenBank/DDBJ whole genome shotgun (WGS) entry which is preliminary data.</text>
</comment>
<name>J9FW94_9ZZZZ</name>
<dbReference type="EMBL" id="AMCI01006728">
    <property type="protein sequence ID" value="EJW93842.1"/>
    <property type="molecule type" value="Genomic_DNA"/>
</dbReference>
<organism evidence="1">
    <name type="scientific">gut metagenome</name>
    <dbReference type="NCBI Taxonomy" id="749906"/>
    <lineage>
        <taxon>unclassified sequences</taxon>
        <taxon>metagenomes</taxon>
        <taxon>organismal metagenomes</taxon>
    </lineage>
</organism>
<gene>
    <name evidence="1" type="ORF">EVA_18049</name>
</gene>
<evidence type="ECO:0000313" key="1">
    <source>
        <dbReference type="EMBL" id="EJW93842.1"/>
    </source>
</evidence>
<sequence length="42" mass="5040">MNQAVYHSLVKLCTDICKRKWEKQTFNGLEIEIEHLTIHKIK</sequence>